<dbReference type="InterPro" id="IPR011006">
    <property type="entry name" value="CheY-like_superfamily"/>
</dbReference>
<evidence type="ECO:0000256" key="4">
    <source>
        <dbReference type="ARBA" id="ARBA00022553"/>
    </source>
</evidence>
<dbReference type="EMBL" id="CYZU01000024">
    <property type="protein sequence ID" value="CUO58340.1"/>
    <property type="molecule type" value="Genomic_DNA"/>
</dbReference>
<evidence type="ECO:0000256" key="9">
    <source>
        <dbReference type="ARBA" id="ARBA00024867"/>
    </source>
</evidence>
<keyword evidence="3" id="KW-0963">Cytoplasm</keyword>
<dbReference type="SUPFAM" id="SSF46689">
    <property type="entry name" value="Homeodomain-like"/>
    <property type="match status" value="2"/>
</dbReference>
<dbReference type="CDD" id="cd17536">
    <property type="entry name" value="REC_YesN-like"/>
    <property type="match status" value="1"/>
</dbReference>
<evidence type="ECO:0000256" key="8">
    <source>
        <dbReference type="ARBA" id="ARBA00023163"/>
    </source>
</evidence>
<dbReference type="SMART" id="SM00342">
    <property type="entry name" value="HTH_ARAC"/>
    <property type="match status" value="1"/>
</dbReference>
<evidence type="ECO:0000259" key="11">
    <source>
        <dbReference type="PROSITE" id="PS01124"/>
    </source>
</evidence>
<dbReference type="SMART" id="SM00448">
    <property type="entry name" value="REC"/>
    <property type="match status" value="1"/>
</dbReference>
<dbReference type="Proteomes" id="UP000095544">
    <property type="component" value="Unassembled WGS sequence"/>
</dbReference>
<dbReference type="InterPro" id="IPR001789">
    <property type="entry name" value="Sig_transdc_resp-reg_receiver"/>
</dbReference>
<feature type="domain" description="HTH araC/xylS-type" evidence="11">
    <location>
        <begin position="420"/>
        <end position="518"/>
    </location>
</feature>
<evidence type="ECO:0000256" key="5">
    <source>
        <dbReference type="ARBA" id="ARBA00023012"/>
    </source>
</evidence>
<accession>A0A174GBR5</accession>
<reference evidence="13 14" key="1">
    <citation type="submission" date="2015-09" db="EMBL/GenBank/DDBJ databases">
        <authorList>
            <consortium name="Pathogen Informatics"/>
        </authorList>
    </citation>
    <scope>NUCLEOTIDE SEQUENCE [LARGE SCALE GENOMIC DNA]</scope>
    <source>
        <strain evidence="13 14">2789STDY5834876</strain>
    </source>
</reference>
<dbReference type="SUPFAM" id="SSF52172">
    <property type="entry name" value="CheY-like"/>
    <property type="match status" value="1"/>
</dbReference>
<dbReference type="PANTHER" id="PTHR42713:SF3">
    <property type="entry name" value="TRANSCRIPTIONAL REGULATORY PROTEIN HPTR"/>
    <property type="match status" value="1"/>
</dbReference>
<dbReference type="Gene3D" id="1.10.10.60">
    <property type="entry name" value="Homeodomain-like"/>
    <property type="match status" value="2"/>
</dbReference>
<dbReference type="OrthoDB" id="9794370at2"/>
<evidence type="ECO:0000256" key="2">
    <source>
        <dbReference type="ARBA" id="ARBA00018672"/>
    </source>
</evidence>
<dbReference type="Gene3D" id="3.40.50.2300">
    <property type="match status" value="1"/>
</dbReference>
<dbReference type="AlphaFoldDB" id="A0A174GBR5"/>
<dbReference type="GO" id="GO:0043565">
    <property type="term" value="F:sequence-specific DNA binding"/>
    <property type="evidence" value="ECO:0007669"/>
    <property type="project" value="InterPro"/>
</dbReference>
<dbReference type="RefSeq" id="WP_055153522.1">
    <property type="nucleotide sequence ID" value="NZ_CYZU01000024.1"/>
</dbReference>
<dbReference type="InterPro" id="IPR018060">
    <property type="entry name" value="HTH_AraC"/>
</dbReference>
<name>A0A174GBR5_9FIRM</name>
<dbReference type="PROSITE" id="PS50110">
    <property type="entry name" value="RESPONSE_REGULATORY"/>
    <property type="match status" value="1"/>
</dbReference>
<dbReference type="GO" id="GO:0000160">
    <property type="term" value="P:phosphorelay signal transduction system"/>
    <property type="evidence" value="ECO:0007669"/>
    <property type="project" value="UniProtKB-KW"/>
</dbReference>
<evidence type="ECO:0000256" key="6">
    <source>
        <dbReference type="ARBA" id="ARBA00023015"/>
    </source>
</evidence>
<dbReference type="InterPro" id="IPR020449">
    <property type="entry name" value="Tscrpt_reg_AraC-type_HTH"/>
</dbReference>
<keyword evidence="6" id="KW-0805">Transcription regulation</keyword>
<keyword evidence="7" id="KW-0238">DNA-binding</keyword>
<protein>
    <recommendedName>
        <fullName evidence="2">Stage 0 sporulation protein A homolog</fullName>
    </recommendedName>
</protein>
<dbReference type="InterPro" id="IPR009057">
    <property type="entry name" value="Homeodomain-like_sf"/>
</dbReference>
<dbReference type="PANTHER" id="PTHR42713">
    <property type="entry name" value="HISTIDINE KINASE-RELATED"/>
    <property type="match status" value="1"/>
</dbReference>
<evidence type="ECO:0000259" key="12">
    <source>
        <dbReference type="PROSITE" id="PS50110"/>
    </source>
</evidence>
<feature type="domain" description="Response regulatory" evidence="12">
    <location>
        <begin position="4"/>
        <end position="121"/>
    </location>
</feature>
<evidence type="ECO:0000256" key="3">
    <source>
        <dbReference type="ARBA" id="ARBA00022490"/>
    </source>
</evidence>
<dbReference type="GO" id="GO:0005737">
    <property type="term" value="C:cytoplasm"/>
    <property type="evidence" value="ECO:0007669"/>
    <property type="project" value="UniProtKB-SubCell"/>
</dbReference>
<keyword evidence="8" id="KW-0804">Transcription</keyword>
<dbReference type="PRINTS" id="PR00032">
    <property type="entry name" value="HTHARAC"/>
</dbReference>
<gene>
    <name evidence="13" type="ORF">ERS852491_02645</name>
</gene>
<dbReference type="GO" id="GO:0003700">
    <property type="term" value="F:DNA-binding transcription factor activity"/>
    <property type="evidence" value="ECO:0007669"/>
    <property type="project" value="InterPro"/>
</dbReference>
<dbReference type="Pfam" id="PF00072">
    <property type="entry name" value="Response_reg"/>
    <property type="match status" value="1"/>
</dbReference>
<comment type="subcellular location">
    <subcellularLocation>
        <location evidence="1">Cytoplasm</location>
    </subcellularLocation>
</comment>
<comment type="function">
    <text evidence="9">May play the central regulatory role in sporulation. It may be an element of the effector pathway responsible for the activation of sporulation genes in response to nutritional stress. Spo0A may act in concert with spo0H (a sigma factor) to control the expression of some genes that are critical to the sporulation process.</text>
</comment>
<evidence type="ECO:0000256" key="1">
    <source>
        <dbReference type="ARBA" id="ARBA00004496"/>
    </source>
</evidence>
<organism evidence="13 14">
    <name type="scientific">Faecalicatena contorta</name>
    <dbReference type="NCBI Taxonomy" id="39482"/>
    <lineage>
        <taxon>Bacteria</taxon>
        <taxon>Bacillati</taxon>
        <taxon>Bacillota</taxon>
        <taxon>Clostridia</taxon>
        <taxon>Lachnospirales</taxon>
        <taxon>Lachnospiraceae</taxon>
        <taxon>Faecalicatena</taxon>
    </lineage>
</organism>
<keyword evidence="5" id="KW-0902">Two-component regulatory system</keyword>
<sequence length="525" mass="60441">MDIKLLIVDDEVQIRKGIEKGIPWKELGISKVQSAPNGVAALEIIRAERTDILITDIRMPGMDGLELARKAKTVQENMHIIILSGFSEFDYAKQAISIGVKDYLLKPIKVRELTDNVISIVKKMQEEVKVKSLSDRIQTEERIAQYLLMKKSDEAEFMSLIQSLSGLANEDKVMCVLLESDTKDMKEDRDLRERILESFEKEAAAHKSDFVIRLPRHILYAARMDLCRSRAQVIRQIEEIVHGVNKISKEKKLPTVSAAVSENSLLSEMPDAVDVCIHLLNKRLYMGTGVVVPEGEETVEENISFYIDNEEQIRKYILKFQYEEIQSCIGKHFQKMKEMRVSSYDLVKGVCLTLKQLLFHGIRETGLDAEQVLEKNKNFMLEVPDLLTIEEYENWICNLYYLILKGVAEHTKRNVSNTIVAAAAYISTHYHEELTVEELSAYVNKSKNYFSYLFKKEMKISFTEYLNRYRIDQACILLDTTLDLAGEIGQRVGFKDEKYFSTVFKKMMGCTPSQYRKNRGTEKES</sequence>
<dbReference type="PROSITE" id="PS01124">
    <property type="entry name" value="HTH_ARAC_FAMILY_2"/>
    <property type="match status" value="1"/>
</dbReference>
<evidence type="ECO:0000256" key="7">
    <source>
        <dbReference type="ARBA" id="ARBA00023125"/>
    </source>
</evidence>
<evidence type="ECO:0000313" key="13">
    <source>
        <dbReference type="EMBL" id="CUO58340.1"/>
    </source>
</evidence>
<proteinExistence type="predicted"/>
<evidence type="ECO:0000256" key="10">
    <source>
        <dbReference type="PROSITE-ProRule" id="PRU00169"/>
    </source>
</evidence>
<dbReference type="InterPro" id="IPR051552">
    <property type="entry name" value="HptR"/>
</dbReference>
<dbReference type="STRING" id="39482.ERS852491_02645"/>
<dbReference type="Pfam" id="PF12833">
    <property type="entry name" value="HTH_18"/>
    <property type="match status" value="1"/>
</dbReference>
<keyword evidence="4 10" id="KW-0597">Phosphoprotein</keyword>
<feature type="modified residue" description="4-aspartylphosphate" evidence="10">
    <location>
        <position position="56"/>
    </location>
</feature>
<evidence type="ECO:0000313" key="14">
    <source>
        <dbReference type="Proteomes" id="UP000095544"/>
    </source>
</evidence>